<dbReference type="RefSeq" id="WP_085638110.1">
    <property type="nucleotide sequence ID" value="NZ_NDXJ01000005.1"/>
</dbReference>
<sequence>MIKVQIESPTITYDLQILTVKTTVALSVSGTDLPTVTNFSLTTVDEEMARYFENYIAAQVALRFQPKMANTDFLSGLQALVSTVLANWQASASPLHD</sequence>
<name>A0A1X4JLR7_9LACO</name>
<organism evidence="1 2">
    <name type="scientific">Weissella cibaria</name>
    <dbReference type="NCBI Taxonomy" id="137591"/>
    <lineage>
        <taxon>Bacteria</taxon>
        <taxon>Bacillati</taxon>
        <taxon>Bacillota</taxon>
        <taxon>Bacilli</taxon>
        <taxon>Lactobacillales</taxon>
        <taxon>Lactobacillaceae</taxon>
        <taxon>Weissella</taxon>
    </lineage>
</organism>
<dbReference type="AlphaFoldDB" id="A0A1X4JLR7"/>
<comment type="caution">
    <text evidence="1">The sequence shown here is derived from an EMBL/GenBank/DDBJ whole genome shotgun (WGS) entry which is preliminary data.</text>
</comment>
<proteinExistence type="predicted"/>
<evidence type="ECO:0000313" key="2">
    <source>
        <dbReference type="Proteomes" id="UP000193588"/>
    </source>
</evidence>
<protein>
    <submittedName>
        <fullName evidence="1">Uncharacterized protein</fullName>
    </submittedName>
</protein>
<dbReference type="Proteomes" id="UP000193588">
    <property type="component" value="Unassembled WGS sequence"/>
</dbReference>
<gene>
    <name evidence="1" type="ORF">B9D04_04070</name>
</gene>
<dbReference type="EMBL" id="NDXJ01000005">
    <property type="protein sequence ID" value="OSP89702.1"/>
    <property type="molecule type" value="Genomic_DNA"/>
</dbReference>
<evidence type="ECO:0000313" key="1">
    <source>
        <dbReference type="EMBL" id="OSP89702.1"/>
    </source>
</evidence>
<accession>A0A1X4JLR7</accession>
<reference evidence="1 2" key="1">
    <citation type="submission" date="2017-04" db="EMBL/GenBank/DDBJ databases">
        <title>The genome sequence of Weissella cibaria isolated from wild Drosophila.</title>
        <authorList>
            <person name="Ricks N.J."/>
            <person name="Carroll C."/>
            <person name="Walters A."/>
            <person name="Newell P.D."/>
            <person name="Chaston J.M."/>
        </authorList>
    </citation>
    <scope>NUCLEOTIDE SEQUENCE [LARGE SCALE GENOMIC DNA]</scope>
    <source>
        <strain evidence="1 2">DmW_103</strain>
    </source>
</reference>